<proteinExistence type="predicted"/>
<dbReference type="EMBL" id="CABIKO010000043">
    <property type="protein sequence ID" value="VVA20342.1"/>
    <property type="molecule type" value="Genomic_DNA"/>
</dbReference>
<protein>
    <submittedName>
        <fullName evidence="2">PREDICTED: retrotransposon gag domain</fullName>
    </submittedName>
</protein>
<sequence length="148" mass="17230">MEINQGTFKLETWDEFKKHIMSNFYQKNAKYEAGEAEMAKANGEHERLWLKQMGSVKDYVTTFTNLLFDVPSMTDEDKLMYFMIGQHNWAKLKLQMRQVQTLSKAIAASKSLVEFKKNDQSDSKFKGKKGNNEFSGGRQQAKGEWQVR</sequence>
<dbReference type="Gramene" id="VVA20342">
    <property type="protein sequence ID" value="VVA20342"/>
    <property type="gene ID" value="Prudul26B022157"/>
</dbReference>
<evidence type="ECO:0000256" key="1">
    <source>
        <dbReference type="SAM" id="MobiDB-lite"/>
    </source>
</evidence>
<evidence type="ECO:0000313" key="2">
    <source>
        <dbReference type="EMBL" id="VVA20342.1"/>
    </source>
</evidence>
<evidence type="ECO:0000313" key="3">
    <source>
        <dbReference type="Proteomes" id="UP000327085"/>
    </source>
</evidence>
<accession>A0A5E4EXX8</accession>
<feature type="region of interest" description="Disordered" evidence="1">
    <location>
        <begin position="116"/>
        <end position="148"/>
    </location>
</feature>
<reference evidence="3" key="1">
    <citation type="journal article" date="2020" name="Plant J.">
        <title>Transposons played a major role in the diversification between the closely related almond and peach genomes: results from the almond genome sequence.</title>
        <authorList>
            <person name="Alioto T."/>
            <person name="Alexiou K.G."/>
            <person name="Bardil A."/>
            <person name="Barteri F."/>
            <person name="Castanera R."/>
            <person name="Cruz F."/>
            <person name="Dhingra A."/>
            <person name="Duval H."/>
            <person name="Fernandez I Marti A."/>
            <person name="Frias L."/>
            <person name="Galan B."/>
            <person name="Garcia J.L."/>
            <person name="Howad W."/>
            <person name="Gomez-Garrido J."/>
            <person name="Gut M."/>
            <person name="Julca I."/>
            <person name="Morata J."/>
            <person name="Puigdomenech P."/>
            <person name="Ribeca P."/>
            <person name="Rubio Cabetas M.J."/>
            <person name="Vlasova A."/>
            <person name="Wirthensohn M."/>
            <person name="Garcia-Mas J."/>
            <person name="Gabaldon T."/>
            <person name="Casacuberta J.M."/>
            <person name="Arus P."/>
        </authorList>
    </citation>
    <scope>NUCLEOTIDE SEQUENCE [LARGE SCALE GENOMIC DNA]</scope>
    <source>
        <strain evidence="3">cv. Texas</strain>
    </source>
</reference>
<name>A0A5E4EXX8_PRUDU</name>
<dbReference type="Proteomes" id="UP000327085">
    <property type="component" value="Chromosome 2"/>
</dbReference>
<dbReference type="InParanoid" id="A0A5E4EXX8"/>
<feature type="compositionally biased region" description="Basic and acidic residues" evidence="1">
    <location>
        <begin position="116"/>
        <end position="125"/>
    </location>
</feature>
<gene>
    <name evidence="2" type="ORF">ALMOND_2B022157</name>
</gene>
<organism evidence="2 3">
    <name type="scientific">Prunus dulcis</name>
    <name type="common">Almond</name>
    <name type="synonym">Amygdalus dulcis</name>
    <dbReference type="NCBI Taxonomy" id="3755"/>
    <lineage>
        <taxon>Eukaryota</taxon>
        <taxon>Viridiplantae</taxon>
        <taxon>Streptophyta</taxon>
        <taxon>Embryophyta</taxon>
        <taxon>Tracheophyta</taxon>
        <taxon>Spermatophyta</taxon>
        <taxon>Magnoliopsida</taxon>
        <taxon>eudicotyledons</taxon>
        <taxon>Gunneridae</taxon>
        <taxon>Pentapetalae</taxon>
        <taxon>rosids</taxon>
        <taxon>fabids</taxon>
        <taxon>Rosales</taxon>
        <taxon>Rosaceae</taxon>
        <taxon>Amygdaloideae</taxon>
        <taxon>Amygdaleae</taxon>
        <taxon>Prunus</taxon>
    </lineage>
</organism>
<dbReference type="OMA" id="WHANIEW"/>
<dbReference type="AlphaFoldDB" id="A0A5E4EXX8"/>